<dbReference type="PANTHER" id="PTHR12758">
    <property type="entry name" value="APOPTOSIS INHIBITOR 5-RELATED"/>
    <property type="match status" value="1"/>
</dbReference>
<dbReference type="GO" id="GO:0003723">
    <property type="term" value="F:RNA binding"/>
    <property type="evidence" value="ECO:0007669"/>
    <property type="project" value="TreeGrafter"/>
</dbReference>
<feature type="compositionally biased region" description="Low complexity" evidence="3">
    <location>
        <begin position="280"/>
        <end position="291"/>
    </location>
</feature>
<dbReference type="InterPro" id="IPR011989">
    <property type="entry name" value="ARM-like"/>
</dbReference>
<feature type="compositionally biased region" description="Basic and acidic residues" evidence="3">
    <location>
        <begin position="258"/>
        <end position="268"/>
    </location>
</feature>
<dbReference type="SUPFAM" id="SSF48371">
    <property type="entry name" value="ARM repeat"/>
    <property type="match status" value="1"/>
</dbReference>
<protein>
    <submittedName>
        <fullName evidence="5">Adaptin_N domain-containing protein</fullName>
    </submittedName>
</protein>
<feature type="region of interest" description="Disordered" evidence="3">
    <location>
        <begin position="250"/>
        <end position="305"/>
    </location>
</feature>
<comment type="similarity">
    <text evidence="1">Belongs to the API5 family.</text>
</comment>
<name>A0A1I8ID21_9PLAT</name>
<dbReference type="Gene3D" id="1.25.10.10">
    <property type="entry name" value="Leucine-rich Repeat Variant"/>
    <property type="match status" value="1"/>
</dbReference>
<evidence type="ECO:0000256" key="1">
    <source>
        <dbReference type="ARBA" id="ARBA00009515"/>
    </source>
</evidence>
<feature type="compositionally biased region" description="Pro residues" evidence="3">
    <location>
        <begin position="805"/>
        <end position="816"/>
    </location>
</feature>
<dbReference type="GO" id="GO:0043066">
    <property type="term" value="P:negative regulation of apoptotic process"/>
    <property type="evidence" value="ECO:0007669"/>
    <property type="project" value="TreeGrafter"/>
</dbReference>
<keyword evidence="4" id="KW-1185">Reference proteome</keyword>
<feature type="compositionally biased region" description="Low complexity" evidence="3">
    <location>
        <begin position="98"/>
        <end position="116"/>
    </location>
</feature>
<dbReference type="PANTHER" id="PTHR12758:SF19">
    <property type="entry name" value="APOPTOSIS INHIBITOR 5"/>
    <property type="match status" value="1"/>
</dbReference>
<evidence type="ECO:0000256" key="3">
    <source>
        <dbReference type="SAM" id="MobiDB-lite"/>
    </source>
</evidence>
<feature type="region of interest" description="Disordered" evidence="3">
    <location>
        <begin position="80"/>
        <end position="116"/>
    </location>
</feature>
<dbReference type="Pfam" id="PF05918">
    <property type="entry name" value="API5"/>
    <property type="match status" value="1"/>
</dbReference>
<evidence type="ECO:0000256" key="2">
    <source>
        <dbReference type="ARBA" id="ARBA00022703"/>
    </source>
</evidence>
<dbReference type="GO" id="GO:0005634">
    <property type="term" value="C:nucleus"/>
    <property type="evidence" value="ECO:0007669"/>
    <property type="project" value="TreeGrafter"/>
</dbReference>
<dbReference type="InterPro" id="IPR008383">
    <property type="entry name" value="API5"/>
</dbReference>
<evidence type="ECO:0000313" key="5">
    <source>
        <dbReference type="WBParaSite" id="maker-uti_cns_0011519-snap-gene-0.2-mRNA-1"/>
    </source>
</evidence>
<reference evidence="5" key="1">
    <citation type="submission" date="2016-11" db="UniProtKB">
        <authorList>
            <consortium name="WormBaseParasite"/>
        </authorList>
    </citation>
    <scope>IDENTIFICATION</scope>
</reference>
<keyword evidence="2" id="KW-0053">Apoptosis</keyword>
<proteinExistence type="inferred from homology"/>
<feature type="region of interest" description="Disordered" evidence="3">
    <location>
        <begin position="1124"/>
        <end position="1167"/>
    </location>
</feature>
<sequence>LLLGLLAPLQAAELRFHIVQGGALYSHRHAEIALMLLAVDPASADGLLLVLLITTDLFRLASRFGVSSLGRSSSRFTAAPLPPARDLAPPPEERESRSSSISRDTRSWASRSNSSRSHLRLGQTGSAACVIVSSSSAAASSVVFAVGVAVRAQHEVVRSSPEARRTGGPLNGRFGRALVVTVSGLSSPDRTAGSWALADAECGGSCGASVMGADNLSGKRLRNDGRSRAAAEVADGSDLAARLKLSMVTDRTGSRSSLAREPDGDRSSSRTGRRSGRGGADLQAAGDAARLSASPESGRRPRSDRCCCRRQGDLNAAKPKLCARFGDLAACFCSGWRCCCCDSSSSGSWRDTQAPIRRCMAATIGTAGILEKLYDVMKNIEMNKKTGKNMENAALFKVILQAAKGDSTSKRLASQFIARLFKDFPDEQKTAYNALIDLVEDEDTLVRRQVISDLPKLCKDVPIFAPKVADVLVQVLQADDSQELALANQSLLHVIGAHPAEALTGILDQLTQPETPDLCRERALRLLAGRVQQVPLSAKLEELLVERLQPLIDSASDAEFISLVQLLASLSCMQTLTGRQRLLDIVGKKAALAGPFQPADAALLARLRECIKQALPLLSKNINAKPFVIYFLDKVLPVIDKVPAELAGETPRLDLLKSFAELSSHSGGNFAATDAQLTGLLRRLTERLALPSDADVDTDADTPAAAVAAAAADAASLTHSECLLYALHQTARTRPDFLADRAELLADLRKRLQLLHLAAQSYQRSHKPAAGEAKCRLADNIGALMKDLFRNPPTYKAELTLSWKPLPPPPPSPQPIAAPAVKSPTAAPDQQRKRPASQQDWGRGGGGGQFGYGKRGFGGGGGAGRGSGGRGGGRGRGGGYRRCYAQIQVACCTASKRNGAVVLAAHIRSVMTRRIPQQLVVVVKARAVPPTQIRVPQTTRELLHGHQQQVGARQTGQPDTPAEFILRNASNEAAAATASARRFGPGPAGAALLKCGSAGRSFRQMPWKSYSWTLRVAGVVVAVRAAQIGKGPSENCFRQPASGQGDSEDWKRQDDFSLLKDQLSLIELVGHCPADQPSRQARYCAASPGGKTPVTPPGPLAATEATQGLGGSIAWLLKNESSRTRSAASEADQRSRSAPESAAGCRDCPAPVGAARSARARDARRKPVPSAAEMAAVATAIQLLERRADAGVERDIAGVLGWQRNRQPGVCPVTPGVRDPVASFVLVSAAAGTASMPAVLLLRAVGLAGCPLRLDGQLHLEMALLRQLFLGSKLVDCDSNLLSGPLDDVLESPLPSPLFLRCMATEWLLDGCDWRLCRLSECVLRPVLRLGAMPVVPVAIQRRAGVVGAARVHGGEAPVAGLPLELVVVVLLAGPTSCGFTASPFSRSMSTCRPRLPAEFADNDDGMETEVSFANRQTCESDMAIHLATLSIVWLRLSQLNSTETMASVRCRG</sequence>
<dbReference type="GO" id="GO:0006915">
    <property type="term" value="P:apoptotic process"/>
    <property type="evidence" value="ECO:0007669"/>
    <property type="project" value="UniProtKB-KW"/>
</dbReference>
<organism evidence="4 5">
    <name type="scientific">Macrostomum lignano</name>
    <dbReference type="NCBI Taxonomy" id="282301"/>
    <lineage>
        <taxon>Eukaryota</taxon>
        <taxon>Metazoa</taxon>
        <taxon>Spiralia</taxon>
        <taxon>Lophotrochozoa</taxon>
        <taxon>Platyhelminthes</taxon>
        <taxon>Rhabditophora</taxon>
        <taxon>Macrostomorpha</taxon>
        <taxon>Macrostomida</taxon>
        <taxon>Macrostomidae</taxon>
        <taxon>Macrostomum</taxon>
    </lineage>
</organism>
<feature type="region of interest" description="Disordered" evidence="3">
    <location>
        <begin position="800"/>
        <end position="877"/>
    </location>
</feature>
<feature type="compositionally biased region" description="Gly residues" evidence="3">
    <location>
        <begin position="842"/>
        <end position="877"/>
    </location>
</feature>
<accession>A0A1I8ID21</accession>
<dbReference type="WBParaSite" id="maker-uti_cns_0011519-snap-gene-0.2-mRNA-1">
    <property type="protein sequence ID" value="maker-uti_cns_0011519-snap-gene-0.2-mRNA-1"/>
    <property type="gene ID" value="maker-uti_cns_0011519-snap-gene-0.2"/>
</dbReference>
<dbReference type="Proteomes" id="UP000095280">
    <property type="component" value="Unplaced"/>
</dbReference>
<dbReference type="InterPro" id="IPR016024">
    <property type="entry name" value="ARM-type_fold"/>
</dbReference>
<evidence type="ECO:0000313" key="4">
    <source>
        <dbReference type="Proteomes" id="UP000095280"/>
    </source>
</evidence>